<evidence type="ECO:0000313" key="4">
    <source>
        <dbReference type="EMBL" id="MDB9006009.1"/>
    </source>
</evidence>
<dbReference type="EMBL" id="WKMO01000008">
    <property type="protein sequence ID" value="MSB73692.1"/>
    <property type="molecule type" value="Genomic_DNA"/>
</dbReference>
<dbReference type="Gene3D" id="3.30.470.20">
    <property type="entry name" value="ATP-grasp fold, B domain"/>
    <property type="match status" value="1"/>
</dbReference>
<dbReference type="GO" id="GO:0046872">
    <property type="term" value="F:metal ion binding"/>
    <property type="evidence" value="ECO:0007669"/>
    <property type="project" value="InterPro"/>
</dbReference>
<proteinExistence type="predicted"/>
<evidence type="ECO:0000259" key="2">
    <source>
        <dbReference type="PROSITE" id="PS50975"/>
    </source>
</evidence>
<reference evidence="4" key="3">
    <citation type="submission" date="2023-01" db="EMBL/GenBank/DDBJ databases">
        <title>Human gut microbiome strain richness.</title>
        <authorList>
            <person name="Chen-Liaw A."/>
        </authorList>
    </citation>
    <scope>NUCLEOTIDE SEQUENCE</scope>
    <source>
        <strain evidence="4">RTP21484st1_E5_RTP21484_190118</strain>
    </source>
</reference>
<dbReference type="GO" id="GO:0005524">
    <property type="term" value="F:ATP binding"/>
    <property type="evidence" value="ECO:0007669"/>
    <property type="project" value="UniProtKB-UniRule"/>
</dbReference>
<dbReference type="Proteomes" id="UP000441609">
    <property type="component" value="Unassembled WGS sequence"/>
</dbReference>
<keyword evidence="3" id="KW-0436">Ligase</keyword>
<comment type="caution">
    <text evidence="3">The sequence shown here is derived from an EMBL/GenBank/DDBJ whole genome shotgun (WGS) entry which is preliminary data.</text>
</comment>
<dbReference type="AlphaFoldDB" id="A0A174JV97"/>
<dbReference type="EMBL" id="CYYK01000015">
    <property type="protein sequence ID" value="CUP00949.1"/>
    <property type="molecule type" value="Genomic_DNA"/>
</dbReference>
<protein>
    <submittedName>
        <fullName evidence="4">ATP-grasp domain-containing protein</fullName>
    </submittedName>
    <submittedName>
        <fullName evidence="3">D-alanine--D-alanine ligase</fullName>
        <ecNumber evidence="3">6.3.2.4</ecNumber>
    </submittedName>
</protein>
<sequence>MNILLLDAHTVQSISVARSLKENGHVIFGFIESRLSYGYVSRFVDHKILCPILRDAPSEYLNFLVDFLGKNPQDVIIPMYNDSAELLSQNKERIENSFSVKCAIPHYDTFIKAHDKERLMDVCKQRSFPHPRTAFLSSKNLHEVVSYVGFPALIKPNISSGARGIMLVHEEKELLDKWPAIERDFGRCTLQEYVDHTGIYYNVMLYRDKSGGCHEAVIIRIMRYFPLKGGTSCYCETIQNETLVCICKDILDALDWVGFADFDIMESKSGEYKVIEINPRVPASIHAAYIAGVNYPEMIVHDMKDEPILTYTYHIGKVLRFWGLDVMWFIFSPQRFSSHPSWFCFLGKNIFYQDGSLKDPLPMLMGILSGLVKYLNPSFRKSKLRS</sequence>
<dbReference type="Gene3D" id="3.40.50.20">
    <property type="match status" value="1"/>
</dbReference>
<dbReference type="Proteomes" id="UP001210126">
    <property type="component" value="Unassembled WGS sequence"/>
</dbReference>
<evidence type="ECO:0000313" key="6">
    <source>
        <dbReference type="Proteomes" id="UP000095455"/>
    </source>
</evidence>
<gene>
    <name evidence="3" type="primary">ddl</name>
    <name evidence="3" type="ORF">ERS852380_03701</name>
    <name evidence="5" type="ORF">GKD70_10420</name>
    <name evidence="4" type="ORF">PN599_13470</name>
</gene>
<dbReference type="PROSITE" id="PS50975">
    <property type="entry name" value="ATP_GRASP"/>
    <property type="match status" value="1"/>
</dbReference>
<keyword evidence="1" id="KW-0547">Nucleotide-binding</keyword>
<evidence type="ECO:0000313" key="3">
    <source>
        <dbReference type="EMBL" id="CUP00949.1"/>
    </source>
</evidence>
<feature type="domain" description="ATP-grasp" evidence="2">
    <location>
        <begin position="120"/>
        <end position="304"/>
    </location>
</feature>
<evidence type="ECO:0000256" key="1">
    <source>
        <dbReference type="PROSITE-ProRule" id="PRU00409"/>
    </source>
</evidence>
<dbReference type="Pfam" id="PF15632">
    <property type="entry name" value="ATPgrasp_Ter"/>
    <property type="match status" value="1"/>
</dbReference>
<dbReference type="SUPFAM" id="SSF56059">
    <property type="entry name" value="Glutathione synthetase ATP-binding domain-like"/>
    <property type="match status" value="1"/>
</dbReference>
<keyword evidence="1" id="KW-0067">ATP-binding</keyword>
<dbReference type="EC" id="6.3.2.4" evidence="3"/>
<dbReference type="Proteomes" id="UP000095455">
    <property type="component" value="Unassembled WGS sequence"/>
</dbReference>
<dbReference type="GO" id="GO:0008716">
    <property type="term" value="F:D-alanine-D-alanine ligase activity"/>
    <property type="evidence" value="ECO:0007669"/>
    <property type="project" value="UniProtKB-EC"/>
</dbReference>
<name>A0A174JV97_PARDI</name>
<dbReference type="OrthoDB" id="9803907at2"/>
<reference evidence="5 7" key="2">
    <citation type="journal article" date="2019" name="Nat. Med.">
        <title>A library of human gut bacterial isolates paired with longitudinal multiomics data enables mechanistic microbiome research.</title>
        <authorList>
            <person name="Poyet M."/>
            <person name="Groussin M."/>
            <person name="Gibbons S.M."/>
            <person name="Avila-Pacheco J."/>
            <person name="Jiang X."/>
            <person name="Kearney S.M."/>
            <person name="Perrotta A.R."/>
            <person name="Berdy B."/>
            <person name="Zhao S."/>
            <person name="Lieberman T.D."/>
            <person name="Swanson P.K."/>
            <person name="Smith M."/>
            <person name="Roesemann S."/>
            <person name="Alexander J.E."/>
            <person name="Rich S.A."/>
            <person name="Livny J."/>
            <person name="Vlamakis H."/>
            <person name="Clish C."/>
            <person name="Bullock K."/>
            <person name="Deik A."/>
            <person name="Scott J."/>
            <person name="Pierce K.A."/>
            <person name="Xavier R.J."/>
            <person name="Alm E.J."/>
        </authorList>
    </citation>
    <scope>NUCLEOTIDE SEQUENCE [LARGE SCALE GENOMIC DNA]</scope>
    <source>
        <strain evidence="5 7">BIOML-A20</strain>
    </source>
</reference>
<dbReference type="EMBL" id="JAQMPJ010000012">
    <property type="protein sequence ID" value="MDB9006009.1"/>
    <property type="molecule type" value="Genomic_DNA"/>
</dbReference>
<evidence type="ECO:0000313" key="5">
    <source>
        <dbReference type="EMBL" id="MSB73692.1"/>
    </source>
</evidence>
<dbReference type="InterPro" id="IPR013815">
    <property type="entry name" value="ATP_grasp_subdomain_1"/>
</dbReference>
<reference evidence="3 6" key="1">
    <citation type="submission" date="2015-09" db="EMBL/GenBank/DDBJ databases">
        <authorList>
            <consortium name="Pathogen Informatics"/>
        </authorList>
    </citation>
    <scope>NUCLEOTIDE SEQUENCE [LARGE SCALE GENOMIC DNA]</scope>
    <source>
        <strain evidence="3 6">2789STDY5608822</strain>
    </source>
</reference>
<dbReference type="RefSeq" id="WP_005861898.1">
    <property type="nucleotide sequence ID" value="NZ_BAABYH010000001.1"/>
</dbReference>
<evidence type="ECO:0000313" key="7">
    <source>
        <dbReference type="Proteomes" id="UP000441609"/>
    </source>
</evidence>
<organism evidence="3 6">
    <name type="scientific">Parabacteroides distasonis</name>
    <dbReference type="NCBI Taxonomy" id="823"/>
    <lineage>
        <taxon>Bacteria</taxon>
        <taxon>Pseudomonadati</taxon>
        <taxon>Bacteroidota</taxon>
        <taxon>Bacteroidia</taxon>
        <taxon>Bacteroidales</taxon>
        <taxon>Tannerellaceae</taxon>
        <taxon>Parabacteroides</taxon>
    </lineage>
</organism>
<accession>A0A174JV97</accession>
<dbReference type="InterPro" id="IPR011761">
    <property type="entry name" value="ATP-grasp"/>
</dbReference>
<dbReference type="Gene3D" id="3.30.1490.20">
    <property type="entry name" value="ATP-grasp fold, A domain"/>
    <property type="match status" value="1"/>
</dbReference>